<dbReference type="SUPFAM" id="SSF53448">
    <property type="entry name" value="Nucleotide-diphospho-sugar transferases"/>
    <property type="match status" value="1"/>
</dbReference>
<dbReference type="Pfam" id="PF04488">
    <property type="entry name" value="Gly_transf_sug"/>
    <property type="match status" value="1"/>
</dbReference>
<reference evidence="2 3" key="1">
    <citation type="submission" date="2024-11" db="EMBL/GenBank/DDBJ databases">
        <title>Chromosome-level genome assembly of the freshwater bivalve Anodonta woodiana.</title>
        <authorList>
            <person name="Chen X."/>
        </authorList>
    </citation>
    <scope>NUCLEOTIDE SEQUENCE [LARGE SCALE GENOMIC DNA]</scope>
    <source>
        <strain evidence="2">MN2024</strain>
        <tissue evidence="2">Gills</tissue>
    </source>
</reference>
<protein>
    <recommendedName>
        <fullName evidence="4">Alpha-1,4-N-acetylglucosaminyltransferase</fullName>
    </recommendedName>
</protein>
<keyword evidence="1" id="KW-0472">Membrane</keyword>
<comment type="caution">
    <text evidence="2">The sequence shown here is derived from an EMBL/GenBank/DDBJ whole genome shotgun (WGS) entry which is preliminary data.</text>
</comment>
<keyword evidence="1" id="KW-1133">Transmembrane helix</keyword>
<proteinExistence type="predicted"/>
<dbReference type="AlphaFoldDB" id="A0ABD3Y2T4"/>
<dbReference type="PANTHER" id="PTHR46830:SF1">
    <property type="entry name" value="ALPHA-1,4-N-ACETYLGLUCOSAMINYLTRANSFERASE"/>
    <property type="match status" value="1"/>
</dbReference>
<gene>
    <name evidence="2" type="ORF">ACJMK2_004616</name>
</gene>
<keyword evidence="1" id="KW-0812">Transmembrane</keyword>
<dbReference type="Proteomes" id="UP001634394">
    <property type="component" value="Unassembled WGS sequence"/>
</dbReference>
<evidence type="ECO:0008006" key="4">
    <source>
        <dbReference type="Google" id="ProtNLM"/>
    </source>
</evidence>
<sequence>MTTHFVNNLKFLTVSTVIVFCFVYICGYAAIINRLLNSVSVKVLERVRQADTGRDTKWYDGLTQENIRRVSTAESTGTNDDRASELNGINTLMGKVPNSSSEQNHIKPLVMNERCTFIPLGPLIVSEKHSDESNWSYQEKIQCPEVCLDIPQKKRLRLELDCTEGQERLVVTETMNHSDVFHISYGNHCLHRIIDNCCDDGKSIPNVFHYVLYGYKALNIYTLMSLISAVRFQKPCLILIHGPNLPFGRYWDYFLHIYSNVIHVVRDMPTKMGGQELGFKEHGADIARVEAIKDYGGIYFDYDEVVVRSLDPLRNKPCVMGKATEANLSCGVILAQRNATFMQKWYEGYLTDYRPKDWGWNCLFYPTNLAKKFPDLIHISGFNFTTPNWQKLPLLFKQNFNWSRSYAIHLYIRYYNKETTVENIRSLNTTIGALGRHIFLGNKELCVE</sequence>
<name>A0ABD3Y2T4_SINWO</name>
<organism evidence="2 3">
    <name type="scientific">Sinanodonta woodiana</name>
    <name type="common">Chinese pond mussel</name>
    <name type="synonym">Anodonta woodiana</name>
    <dbReference type="NCBI Taxonomy" id="1069815"/>
    <lineage>
        <taxon>Eukaryota</taxon>
        <taxon>Metazoa</taxon>
        <taxon>Spiralia</taxon>
        <taxon>Lophotrochozoa</taxon>
        <taxon>Mollusca</taxon>
        <taxon>Bivalvia</taxon>
        <taxon>Autobranchia</taxon>
        <taxon>Heteroconchia</taxon>
        <taxon>Palaeoheterodonta</taxon>
        <taxon>Unionida</taxon>
        <taxon>Unionoidea</taxon>
        <taxon>Unionidae</taxon>
        <taxon>Unioninae</taxon>
        <taxon>Sinanodonta</taxon>
    </lineage>
</organism>
<accession>A0ABD3Y2T4</accession>
<dbReference type="InterPro" id="IPR007577">
    <property type="entry name" value="GlycoTrfase_DXD_sugar-bd_CS"/>
</dbReference>
<dbReference type="InterPro" id="IPR029044">
    <property type="entry name" value="Nucleotide-diphossugar_trans"/>
</dbReference>
<dbReference type="EMBL" id="JBJQND010000001">
    <property type="protein sequence ID" value="KAL3892406.1"/>
    <property type="molecule type" value="Genomic_DNA"/>
</dbReference>
<dbReference type="Gene3D" id="3.90.550.20">
    <property type="match status" value="1"/>
</dbReference>
<dbReference type="PANTHER" id="PTHR46830">
    <property type="entry name" value="TRANSFERASE, PUTATIVE-RELATED"/>
    <property type="match status" value="1"/>
</dbReference>
<keyword evidence="3" id="KW-1185">Reference proteome</keyword>
<evidence type="ECO:0000256" key="1">
    <source>
        <dbReference type="SAM" id="Phobius"/>
    </source>
</evidence>
<evidence type="ECO:0000313" key="2">
    <source>
        <dbReference type="EMBL" id="KAL3892406.1"/>
    </source>
</evidence>
<evidence type="ECO:0000313" key="3">
    <source>
        <dbReference type="Proteomes" id="UP001634394"/>
    </source>
</evidence>
<feature type="transmembrane region" description="Helical" evidence="1">
    <location>
        <begin position="12"/>
        <end position="36"/>
    </location>
</feature>